<dbReference type="PROSITE" id="PS01124">
    <property type="entry name" value="HTH_ARAC_FAMILY_2"/>
    <property type="match status" value="1"/>
</dbReference>
<keyword evidence="3" id="KW-0804">Transcription</keyword>
<reference evidence="6 7" key="1">
    <citation type="journal article" date="2018" name="Int. J. Syst. Evol. Microbiol.">
        <title>Paraburkholderia azotifigens sp. nov., a nitrogen-fixing bacterium isolated from paddy soil.</title>
        <authorList>
            <person name="Choi G.M."/>
            <person name="Im W.T."/>
        </authorList>
    </citation>
    <scope>NUCLEOTIDE SEQUENCE [LARGE SCALE GENOMIC DNA]</scope>
    <source>
        <strain evidence="6 7">NF 2-5-3</strain>
    </source>
</reference>
<reference evidence="6" key="2">
    <citation type="submission" date="2019-08" db="EMBL/GenBank/DDBJ databases">
        <authorList>
            <person name="Im W.-T."/>
        </authorList>
    </citation>
    <scope>NUCLEOTIDE SEQUENCE</scope>
    <source>
        <strain evidence="6">NF 2-5-3</strain>
    </source>
</reference>
<dbReference type="InterPro" id="IPR018060">
    <property type="entry name" value="HTH_AraC"/>
</dbReference>
<dbReference type="AlphaFoldDB" id="A0A5C6V648"/>
<sequence length="485" mass="53957">MLVTYYFPYVSMLNAASAPYSVVELIRNGNVQAAAAHVQRLVDHHDDATPAALLQLQGDLQLSLGMEVDADESFRDAQKRMRDDKDGMRFASCRNAGWQALFRYRYGTAMSCFMQIADHPQASAALRLDALFGAFGVLFCVGRLRDADAVLDTLEDLLDEVTSNDRVLPNADGWQRLLSTVRFDVEAQSTLRSRAALSDHIYWQVGLTGDAAPRVAPQRPAALRMLTGAIADPLLRARVEFLDQLAQFAGGEREAQQPMLAHAEWAGKQGIQNYQSAVRIEIVLASLAGGVSSLAETILALLTAEVRMPQSHRQLEYLYCLAKLRHVQGRSGESLEVYTRYALAAVNCIRDEAGALARYGQRIARAPEQLDDIGTRLPARYRRAYRYLLDNLERKDLSIREIAAQIGVTDRALQSAFKASLGSTPTEIIRRLRMERIRADLEADDSAHEQGILATAVKWGVSNRSTLVNSYRREFNESPSDTLNR</sequence>
<dbReference type="GO" id="GO:0043565">
    <property type="term" value="F:sequence-specific DNA binding"/>
    <property type="evidence" value="ECO:0007669"/>
    <property type="project" value="InterPro"/>
</dbReference>
<dbReference type="SUPFAM" id="SSF46689">
    <property type="entry name" value="Homeodomain-like"/>
    <property type="match status" value="1"/>
</dbReference>
<evidence type="ECO:0000256" key="1">
    <source>
        <dbReference type="ARBA" id="ARBA00023015"/>
    </source>
</evidence>
<dbReference type="Pfam" id="PF12833">
    <property type="entry name" value="HTH_18"/>
    <property type="match status" value="1"/>
</dbReference>
<dbReference type="InterPro" id="IPR050204">
    <property type="entry name" value="AraC_XylS_family_regulators"/>
</dbReference>
<name>A0A5C6V648_9BURK</name>
<dbReference type="EMBL" id="VOQS01000005">
    <property type="protein sequence ID" value="TXC79906.1"/>
    <property type="molecule type" value="Genomic_DNA"/>
</dbReference>
<accession>A0A5C6V648</accession>
<dbReference type="PANTHER" id="PTHR46796">
    <property type="entry name" value="HTH-TYPE TRANSCRIPTIONAL ACTIVATOR RHAS-RELATED"/>
    <property type="match status" value="1"/>
</dbReference>
<evidence type="ECO:0000259" key="4">
    <source>
        <dbReference type="PROSITE" id="PS01124"/>
    </source>
</evidence>
<feature type="domain" description="HTH araC/xylS-type" evidence="4">
    <location>
        <begin position="382"/>
        <end position="485"/>
    </location>
</feature>
<reference evidence="5 8" key="3">
    <citation type="submission" date="2024-01" db="EMBL/GenBank/DDBJ databases">
        <title>The diversity of rhizobia nodulating Mimosa spp. in eleven states of Brazil covering several biomes is determined by host plant, location, and edaphic factors.</title>
        <authorList>
            <person name="Rouws L."/>
            <person name="Barauna A."/>
            <person name="Beukes C."/>
            <person name="De Faria S.M."/>
            <person name="Gross E."/>
            <person name="Dos Reis Junior F.B."/>
            <person name="Simon M."/>
            <person name="Maluk M."/>
            <person name="Odee D.W."/>
            <person name="Kenicer G."/>
            <person name="Young J.P.W."/>
            <person name="Reis V.M."/>
            <person name="Zilli J."/>
            <person name="James E.K."/>
        </authorList>
    </citation>
    <scope>NUCLEOTIDE SEQUENCE [LARGE SCALE GENOMIC DNA]</scope>
    <source>
        <strain evidence="5 8">JPY530</strain>
    </source>
</reference>
<dbReference type="RefSeq" id="WP_147237490.1">
    <property type="nucleotide sequence ID" value="NZ_JAZHFZ010000006.1"/>
</dbReference>
<evidence type="ECO:0000313" key="7">
    <source>
        <dbReference type="Proteomes" id="UP000321776"/>
    </source>
</evidence>
<comment type="caution">
    <text evidence="6">The sequence shown here is derived from an EMBL/GenBank/DDBJ whole genome shotgun (WGS) entry which is preliminary data.</text>
</comment>
<dbReference type="InterPro" id="IPR009057">
    <property type="entry name" value="Homeodomain-like_sf"/>
</dbReference>
<keyword evidence="8" id="KW-1185">Reference proteome</keyword>
<proteinExistence type="predicted"/>
<dbReference type="SMART" id="SM00342">
    <property type="entry name" value="HTH_ARAC"/>
    <property type="match status" value="1"/>
</dbReference>
<evidence type="ECO:0000256" key="3">
    <source>
        <dbReference type="ARBA" id="ARBA00023163"/>
    </source>
</evidence>
<dbReference type="Gene3D" id="1.10.10.60">
    <property type="entry name" value="Homeodomain-like"/>
    <property type="match status" value="1"/>
</dbReference>
<keyword evidence="1" id="KW-0805">Transcription regulation</keyword>
<gene>
    <name evidence="6" type="ORF">FRZ40_36930</name>
    <name evidence="5" type="ORF">V4C56_11790</name>
</gene>
<evidence type="ECO:0000313" key="5">
    <source>
        <dbReference type="EMBL" id="MEM5340308.1"/>
    </source>
</evidence>
<protein>
    <submittedName>
        <fullName evidence="6">Helix-turn-helix transcriptional regulator</fullName>
    </submittedName>
</protein>
<organism evidence="6 7">
    <name type="scientific">Paraburkholderia azotifigens</name>
    <dbReference type="NCBI Taxonomy" id="2057004"/>
    <lineage>
        <taxon>Bacteria</taxon>
        <taxon>Pseudomonadati</taxon>
        <taxon>Pseudomonadota</taxon>
        <taxon>Betaproteobacteria</taxon>
        <taxon>Burkholderiales</taxon>
        <taxon>Burkholderiaceae</taxon>
        <taxon>Paraburkholderia</taxon>
    </lineage>
</organism>
<evidence type="ECO:0000313" key="6">
    <source>
        <dbReference type="EMBL" id="TXC79906.1"/>
    </source>
</evidence>
<keyword evidence="2" id="KW-0238">DNA-binding</keyword>
<dbReference type="EMBL" id="JAZHGA010000007">
    <property type="protein sequence ID" value="MEM5340308.1"/>
    <property type="molecule type" value="Genomic_DNA"/>
</dbReference>
<dbReference type="GO" id="GO:0003700">
    <property type="term" value="F:DNA-binding transcription factor activity"/>
    <property type="evidence" value="ECO:0007669"/>
    <property type="project" value="InterPro"/>
</dbReference>
<dbReference type="Proteomes" id="UP000321776">
    <property type="component" value="Unassembled WGS sequence"/>
</dbReference>
<evidence type="ECO:0000313" key="8">
    <source>
        <dbReference type="Proteomes" id="UP001481677"/>
    </source>
</evidence>
<evidence type="ECO:0000256" key="2">
    <source>
        <dbReference type="ARBA" id="ARBA00023125"/>
    </source>
</evidence>
<dbReference type="PANTHER" id="PTHR46796:SF12">
    <property type="entry name" value="HTH-TYPE DNA-BINDING TRANSCRIPTIONAL ACTIVATOR EUTR"/>
    <property type="match status" value="1"/>
</dbReference>
<dbReference type="Proteomes" id="UP001481677">
    <property type="component" value="Unassembled WGS sequence"/>
</dbReference>